<name>A0A8H7S537_9FUNG</name>
<proteinExistence type="predicted"/>
<sequence length="105" mass="12019">MSTDHEQSSPLDVTDDANNILVQDYHEDSYEWDHSSPGREDFEDDDESTATNNNFPIPIQLPSNPNFSSVFAPSSVTEPVTRQTPNEIPHYDFRTNTHHFTDDHI</sequence>
<dbReference type="AlphaFoldDB" id="A0A8H7S537"/>
<feature type="compositionally biased region" description="Polar residues" evidence="1">
    <location>
        <begin position="8"/>
        <end position="21"/>
    </location>
</feature>
<protein>
    <submittedName>
        <fullName evidence="2">Uncharacterized protein</fullName>
    </submittedName>
</protein>
<feature type="compositionally biased region" description="Polar residues" evidence="1">
    <location>
        <begin position="49"/>
        <end position="86"/>
    </location>
</feature>
<evidence type="ECO:0000256" key="1">
    <source>
        <dbReference type="SAM" id="MobiDB-lite"/>
    </source>
</evidence>
<gene>
    <name evidence="2" type="ORF">INT45_002739</name>
</gene>
<dbReference type="EMBL" id="JAEPRB010000102">
    <property type="protein sequence ID" value="KAG2221701.1"/>
    <property type="molecule type" value="Genomic_DNA"/>
</dbReference>
<reference evidence="2 3" key="1">
    <citation type="submission" date="2020-12" db="EMBL/GenBank/DDBJ databases">
        <title>Metabolic potential, ecology and presence of endohyphal bacteria is reflected in genomic diversity of Mucoromycotina.</title>
        <authorList>
            <person name="Muszewska A."/>
            <person name="Okrasinska A."/>
            <person name="Steczkiewicz K."/>
            <person name="Drgas O."/>
            <person name="Orlowska M."/>
            <person name="Perlinska-Lenart U."/>
            <person name="Aleksandrzak-Piekarczyk T."/>
            <person name="Szatraj K."/>
            <person name="Zielenkiewicz U."/>
            <person name="Pilsyk S."/>
            <person name="Malc E."/>
            <person name="Mieczkowski P."/>
            <person name="Kruszewska J.S."/>
            <person name="Biernat P."/>
            <person name="Pawlowska J."/>
        </authorList>
    </citation>
    <scope>NUCLEOTIDE SEQUENCE [LARGE SCALE GENOMIC DNA]</scope>
    <source>
        <strain evidence="2 3">CBS 142.35</strain>
    </source>
</reference>
<feature type="compositionally biased region" description="Basic and acidic residues" evidence="1">
    <location>
        <begin position="89"/>
        <end position="105"/>
    </location>
</feature>
<feature type="compositionally biased region" description="Basic and acidic residues" evidence="1">
    <location>
        <begin position="24"/>
        <end position="40"/>
    </location>
</feature>
<evidence type="ECO:0000313" key="3">
    <source>
        <dbReference type="Proteomes" id="UP000646827"/>
    </source>
</evidence>
<evidence type="ECO:0000313" key="2">
    <source>
        <dbReference type="EMBL" id="KAG2221701.1"/>
    </source>
</evidence>
<feature type="region of interest" description="Disordered" evidence="1">
    <location>
        <begin position="1"/>
        <end position="105"/>
    </location>
</feature>
<dbReference type="Proteomes" id="UP000646827">
    <property type="component" value="Unassembled WGS sequence"/>
</dbReference>
<comment type="caution">
    <text evidence="2">The sequence shown here is derived from an EMBL/GenBank/DDBJ whole genome shotgun (WGS) entry which is preliminary data.</text>
</comment>
<accession>A0A8H7S537</accession>
<keyword evidence="3" id="KW-1185">Reference proteome</keyword>
<organism evidence="2 3">
    <name type="scientific">Circinella minor</name>
    <dbReference type="NCBI Taxonomy" id="1195481"/>
    <lineage>
        <taxon>Eukaryota</taxon>
        <taxon>Fungi</taxon>
        <taxon>Fungi incertae sedis</taxon>
        <taxon>Mucoromycota</taxon>
        <taxon>Mucoromycotina</taxon>
        <taxon>Mucoromycetes</taxon>
        <taxon>Mucorales</taxon>
        <taxon>Lichtheimiaceae</taxon>
        <taxon>Circinella</taxon>
    </lineage>
</organism>